<dbReference type="PANTHER" id="PTHR43391">
    <property type="entry name" value="RETINOL DEHYDROGENASE-RELATED"/>
    <property type="match status" value="1"/>
</dbReference>
<dbReference type="Proteomes" id="UP000282125">
    <property type="component" value="Unassembled WGS sequence"/>
</dbReference>
<dbReference type="AlphaFoldDB" id="A0A3P3DW71"/>
<dbReference type="PRINTS" id="PR00081">
    <property type="entry name" value="GDHRDH"/>
</dbReference>
<dbReference type="Gene3D" id="3.40.50.720">
    <property type="entry name" value="NAD(P)-binding Rossmann-like Domain"/>
    <property type="match status" value="1"/>
</dbReference>
<organism evidence="3 4">
    <name type="scientific">Falsigemmobacter faecalis</name>
    <dbReference type="NCBI Taxonomy" id="2488730"/>
    <lineage>
        <taxon>Bacteria</taxon>
        <taxon>Pseudomonadati</taxon>
        <taxon>Pseudomonadota</taxon>
        <taxon>Alphaproteobacteria</taxon>
        <taxon>Rhodobacterales</taxon>
        <taxon>Paracoccaceae</taxon>
        <taxon>Falsigemmobacter</taxon>
    </lineage>
</organism>
<evidence type="ECO:0000256" key="2">
    <source>
        <dbReference type="ARBA" id="ARBA00023002"/>
    </source>
</evidence>
<dbReference type="Pfam" id="PF00106">
    <property type="entry name" value="adh_short"/>
    <property type="match status" value="1"/>
</dbReference>
<evidence type="ECO:0000313" key="4">
    <source>
        <dbReference type="Proteomes" id="UP000282125"/>
    </source>
</evidence>
<dbReference type="InterPro" id="IPR036291">
    <property type="entry name" value="NAD(P)-bd_dom_sf"/>
</dbReference>
<reference evidence="3 4" key="1">
    <citation type="submission" date="2018-11" db="EMBL/GenBank/DDBJ databases">
        <title>Gemmobacter sp. nov., YIM 102744-1 draft genome.</title>
        <authorList>
            <person name="Li G."/>
            <person name="Jiang Y."/>
        </authorList>
    </citation>
    <scope>NUCLEOTIDE SEQUENCE [LARGE SCALE GENOMIC DNA]</scope>
    <source>
        <strain evidence="3 4">YIM 102744-1</strain>
    </source>
</reference>
<keyword evidence="2" id="KW-0560">Oxidoreductase</keyword>
<gene>
    <name evidence="3" type="ORF">EG244_02025</name>
</gene>
<keyword evidence="4" id="KW-1185">Reference proteome</keyword>
<dbReference type="GO" id="GO:0016491">
    <property type="term" value="F:oxidoreductase activity"/>
    <property type="evidence" value="ECO:0007669"/>
    <property type="project" value="UniProtKB-KW"/>
</dbReference>
<evidence type="ECO:0000256" key="1">
    <source>
        <dbReference type="ARBA" id="ARBA00006484"/>
    </source>
</evidence>
<comment type="similarity">
    <text evidence="1">Belongs to the short-chain dehydrogenases/reductases (SDR) family.</text>
</comment>
<dbReference type="PROSITE" id="PS00061">
    <property type="entry name" value="ADH_SHORT"/>
    <property type="match status" value="1"/>
</dbReference>
<dbReference type="OrthoDB" id="210852at2"/>
<accession>A0A3P3DW71</accession>
<name>A0A3P3DW71_9RHOB</name>
<dbReference type="RefSeq" id="WP_124963334.1">
    <property type="nucleotide sequence ID" value="NZ_RRAZ01000002.1"/>
</dbReference>
<sequence length="259" mass="26309">MKTAGEVVLITGAGGGIGQALAREAKARGAKALVLSDLAGPGLEAIAAETGGLALAGDLRDAGFITRLVADAEERAGPIGILCCNAGTAAGWVEAGVITSPDDALWSLAWEVNVLSHVRLSRAVLPGMIARGRGHLLQTISAAGLLTAPGAATYSATKHAALGLAESIAIAHGGDGIGVTALCPQGVDTAMLADVKDEATRADGVMSAAEVARLGFDGVEAGQFLVTPHQRVRRYMAKKASDYEAWITAMQGYTARNRG</sequence>
<evidence type="ECO:0000313" key="3">
    <source>
        <dbReference type="EMBL" id="RRH78244.1"/>
    </source>
</evidence>
<protein>
    <submittedName>
        <fullName evidence="3">SDR family oxidoreductase</fullName>
    </submittedName>
</protein>
<dbReference type="EMBL" id="RRAZ01000002">
    <property type="protein sequence ID" value="RRH78244.1"/>
    <property type="molecule type" value="Genomic_DNA"/>
</dbReference>
<dbReference type="InterPro" id="IPR020904">
    <property type="entry name" value="Sc_DH/Rdtase_CS"/>
</dbReference>
<dbReference type="CDD" id="cd05233">
    <property type="entry name" value="SDR_c"/>
    <property type="match status" value="1"/>
</dbReference>
<dbReference type="PANTHER" id="PTHR43391:SF26">
    <property type="entry name" value="BLL7251 PROTEIN"/>
    <property type="match status" value="1"/>
</dbReference>
<dbReference type="InterPro" id="IPR002347">
    <property type="entry name" value="SDR_fam"/>
</dbReference>
<proteinExistence type="inferred from homology"/>
<comment type="caution">
    <text evidence="3">The sequence shown here is derived from an EMBL/GenBank/DDBJ whole genome shotgun (WGS) entry which is preliminary data.</text>
</comment>
<dbReference type="SUPFAM" id="SSF51735">
    <property type="entry name" value="NAD(P)-binding Rossmann-fold domains"/>
    <property type="match status" value="1"/>
</dbReference>